<reference evidence="1 2" key="1">
    <citation type="submission" date="2018-06" db="EMBL/GenBank/DDBJ databases">
        <authorList>
            <consortium name="Pathogen Informatics"/>
            <person name="Doyle S."/>
        </authorList>
    </citation>
    <scope>NUCLEOTIDE SEQUENCE [LARGE SCALE GENOMIC DNA]</scope>
    <source>
        <strain evidence="1 2">NCTC11685</strain>
    </source>
</reference>
<dbReference type="NCBIfam" id="TIGR01551">
    <property type="entry name" value="major_capsid_P2"/>
    <property type="match status" value="1"/>
</dbReference>
<sequence length="335" mass="37143">MANLHDVKRRIQAYLSAMALTYGVESTKEFFAITSPIDTQLRDALMHSVQFLGQINMQHVDQIAGQVVVTGTPGIYTGRSSTGRFNRELGNSGNTYELNEMDSGSYLPYKTLVAWANAGSDQEFINRIQAFSNKSFALDILRIGFNGLRADPDTDPVANPLGEDVAPGWHKIVEDRSPIQIVKDPITLDRSAPPTSGGNYVSLDAIVTDIKMNLIIESERENPDLVALIGADLIGADATSLMNRIDRPTEKVAAQLINREVGGLKAYSPPYFKPGCVTVTSLWNLHHYVQQGTEMRKAEWVDDRKRFENNYLRMAGYAVEYDELYGSFDNITAVA</sequence>
<organism evidence="1 2">
    <name type="scientific">Klebsiella michiganensis</name>
    <dbReference type="NCBI Taxonomy" id="1134687"/>
    <lineage>
        <taxon>Bacteria</taxon>
        <taxon>Pseudomonadati</taxon>
        <taxon>Pseudomonadota</taxon>
        <taxon>Gammaproteobacteria</taxon>
        <taxon>Enterobacterales</taxon>
        <taxon>Enterobacteriaceae</taxon>
        <taxon>Klebsiella/Raoultella group</taxon>
        <taxon>Klebsiella</taxon>
    </lineage>
</organism>
<protein>
    <submittedName>
        <fullName evidence="1">Minor capsid protein H1 and H2, major capsid protein N</fullName>
    </submittedName>
</protein>
<dbReference type="RefSeq" id="WP_023321043.1">
    <property type="nucleotide sequence ID" value="NZ_CP114149.1"/>
</dbReference>
<proteinExistence type="predicted"/>
<evidence type="ECO:0000313" key="2">
    <source>
        <dbReference type="Proteomes" id="UP000254863"/>
    </source>
</evidence>
<evidence type="ECO:0000313" key="1">
    <source>
        <dbReference type="EMBL" id="STV71168.1"/>
    </source>
</evidence>
<dbReference type="Proteomes" id="UP000254863">
    <property type="component" value="Unassembled WGS sequence"/>
</dbReference>
<name>A0A7H4MYN7_9ENTR</name>
<dbReference type="AlphaFoldDB" id="A0A7H4MYN7"/>
<dbReference type="Pfam" id="PF05125">
    <property type="entry name" value="Phage_cap_P2"/>
    <property type="match status" value="1"/>
</dbReference>
<comment type="caution">
    <text evidence="1">The sequence shown here is derived from an EMBL/GenBank/DDBJ whole genome shotgun (WGS) entry which is preliminary data.</text>
</comment>
<dbReference type="EMBL" id="UGMS01000001">
    <property type="protein sequence ID" value="STV71168.1"/>
    <property type="molecule type" value="Genomic_DNA"/>
</dbReference>
<dbReference type="InterPro" id="IPR006441">
    <property type="entry name" value="Phage_P2_GpN"/>
</dbReference>
<gene>
    <name evidence="1" type="ORF">NCTC11685_00100</name>
</gene>
<accession>A0A7H4MYN7</accession>